<name>M2MBG6_BAUPA</name>
<reference evidence="1 2" key="1">
    <citation type="journal article" date="2012" name="PLoS Pathog.">
        <title>Diverse lifestyles and strategies of plant pathogenesis encoded in the genomes of eighteen Dothideomycetes fungi.</title>
        <authorList>
            <person name="Ohm R.A."/>
            <person name="Feau N."/>
            <person name="Henrissat B."/>
            <person name="Schoch C.L."/>
            <person name="Horwitz B.A."/>
            <person name="Barry K.W."/>
            <person name="Condon B.J."/>
            <person name="Copeland A.C."/>
            <person name="Dhillon B."/>
            <person name="Glaser F."/>
            <person name="Hesse C.N."/>
            <person name="Kosti I."/>
            <person name="LaButti K."/>
            <person name="Lindquist E.A."/>
            <person name="Lucas S."/>
            <person name="Salamov A.A."/>
            <person name="Bradshaw R.E."/>
            <person name="Ciuffetti L."/>
            <person name="Hamelin R.C."/>
            <person name="Kema G.H.J."/>
            <person name="Lawrence C."/>
            <person name="Scott J.A."/>
            <person name="Spatafora J.W."/>
            <person name="Turgeon B.G."/>
            <person name="de Wit P.J.G.M."/>
            <person name="Zhong S."/>
            <person name="Goodwin S.B."/>
            <person name="Grigoriev I.V."/>
        </authorList>
    </citation>
    <scope>NUCLEOTIDE SEQUENCE [LARGE SCALE GENOMIC DNA]</scope>
    <source>
        <strain evidence="1 2">UAMH 10762</strain>
    </source>
</reference>
<accession>M2MBG6</accession>
<dbReference type="EMBL" id="KB445559">
    <property type="protein sequence ID" value="EMC93851.1"/>
    <property type="molecule type" value="Genomic_DNA"/>
</dbReference>
<dbReference type="KEGG" id="bcom:BAUCODRAFT_212463"/>
<evidence type="ECO:0000313" key="1">
    <source>
        <dbReference type="EMBL" id="EMC93851.1"/>
    </source>
</evidence>
<protein>
    <submittedName>
        <fullName evidence="1">Uncharacterized protein</fullName>
    </submittedName>
</protein>
<dbReference type="HOGENOM" id="CLU_1643383_0_0_1"/>
<evidence type="ECO:0000313" key="2">
    <source>
        <dbReference type="Proteomes" id="UP000011761"/>
    </source>
</evidence>
<organism evidence="1 2">
    <name type="scientific">Baudoinia panamericana (strain UAMH 10762)</name>
    <name type="common">Angels' share fungus</name>
    <name type="synonym">Baudoinia compniacensis (strain UAMH 10762)</name>
    <dbReference type="NCBI Taxonomy" id="717646"/>
    <lineage>
        <taxon>Eukaryota</taxon>
        <taxon>Fungi</taxon>
        <taxon>Dikarya</taxon>
        <taxon>Ascomycota</taxon>
        <taxon>Pezizomycotina</taxon>
        <taxon>Dothideomycetes</taxon>
        <taxon>Dothideomycetidae</taxon>
        <taxon>Mycosphaerellales</taxon>
        <taxon>Teratosphaeriaceae</taxon>
        <taxon>Baudoinia</taxon>
    </lineage>
</organism>
<proteinExistence type="predicted"/>
<dbReference type="Proteomes" id="UP000011761">
    <property type="component" value="Unassembled WGS sequence"/>
</dbReference>
<dbReference type="AlphaFoldDB" id="M2MBG6"/>
<sequence>MACMLDASCAKFIERILCPDSSRMLFTYCFGSVYRTACPTSEGLHYSHFSIFPAMPQYTPNHVGQASQAYEPICHLVSLLLPCHAPFPIMQVTAALDTLPVLYTYCYSSLQKLHVAGAQSIGTRCAILITTADLSSFARGFACGVRRLPFRAGICTNSFGT</sequence>
<gene>
    <name evidence="1" type="ORF">BAUCODRAFT_212463</name>
</gene>
<keyword evidence="2" id="KW-1185">Reference proteome</keyword>
<dbReference type="RefSeq" id="XP_007678896.1">
    <property type="nucleotide sequence ID" value="XM_007680706.1"/>
</dbReference>
<dbReference type="GeneID" id="19109744"/>